<dbReference type="RefSeq" id="WP_095620438.1">
    <property type="nucleotide sequence ID" value="NZ_NSKB01000003.1"/>
</dbReference>
<sequence>MPLPLSLEACRALTQLARQLLGADQKQAQTHVMAQGQVFRVVVTLEPVPADQLQDVFKHYQ</sequence>
<name>A0A2A2EVW2_9GAMM</name>
<dbReference type="EMBL" id="NSKB01000003">
    <property type="protein sequence ID" value="PAU77266.1"/>
    <property type="molecule type" value="Genomic_DNA"/>
</dbReference>
<evidence type="ECO:0000313" key="2">
    <source>
        <dbReference type="Proteomes" id="UP000217771"/>
    </source>
</evidence>
<dbReference type="OrthoDB" id="6169544at2"/>
<protein>
    <submittedName>
        <fullName evidence="1">Uncharacterized protein</fullName>
    </submittedName>
</protein>
<dbReference type="AlphaFoldDB" id="A0A2A2EVW2"/>
<evidence type="ECO:0000313" key="1">
    <source>
        <dbReference type="EMBL" id="PAU77266.1"/>
    </source>
</evidence>
<gene>
    <name evidence="1" type="ORF">CK498_08460</name>
</gene>
<proteinExistence type="predicted"/>
<keyword evidence="2" id="KW-1185">Reference proteome</keyword>
<organism evidence="1 2">
    <name type="scientific">Halomonas salipaludis</name>
    <dbReference type="NCBI Taxonomy" id="2032625"/>
    <lineage>
        <taxon>Bacteria</taxon>
        <taxon>Pseudomonadati</taxon>
        <taxon>Pseudomonadota</taxon>
        <taxon>Gammaproteobacteria</taxon>
        <taxon>Oceanospirillales</taxon>
        <taxon>Halomonadaceae</taxon>
        <taxon>Halomonas</taxon>
    </lineage>
</organism>
<reference evidence="1 2" key="1">
    <citation type="submission" date="2017-08" db="EMBL/GenBank/DDBJ databases">
        <title>Halomonas alkalisoli sp. nov., isolated from saline alkaline soil.</title>
        <authorList>
            <person name="Wang D."/>
            <person name="Zhang G."/>
        </authorList>
    </citation>
    <scope>NUCLEOTIDE SEQUENCE [LARGE SCALE GENOMIC DNA]</scope>
    <source>
        <strain evidence="1 2">WRN001</strain>
    </source>
</reference>
<dbReference type="Proteomes" id="UP000217771">
    <property type="component" value="Unassembled WGS sequence"/>
</dbReference>
<comment type="caution">
    <text evidence="1">The sequence shown here is derived from an EMBL/GenBank/DDBJ whole genome shotgun (WGS) entry which is preliminary data.</text>
</comment>
<accession>A0A2A2EVW2</accession>